<feature type="compositionally biased region" description="Polar residues" evidence="1">
    <location>
        <begin position="275"/>
        <end position="284"/>
    </location>
</feature>
<dbReference type="Proteomes" id="UP000566819">
    <property type="component" value="Unassembled WGS sequence"/>
</dbReference>
<feature type="transmembrane region" description="Helical" evidence="2">
    <location>
        <begin position="21"/>
        <end position="49"/>
    </location>
</feature>
<feature type="region of interest" description="Disordered" evidence="1">
    <location>
        <begin position="142"/>
        <end position="164"/>
    </location>
</feature>
<sequence length="392" mass="43287">MTKSGFGTQIKGMFTKFPVRDMSWMTGVIFTIGSAVFVANGFFLSLSLIAPQTDFTSGTPYATSVSSVVGTLLLMIGGWTGLLEGLNFKRGEVIVVTKNAEVGEADVSRRDGKIKDEEVQDVGSKGDSKSMPTEYSMQYPTVPFGTPSTTRATTPPEATNSPPPAPQVALLGSRAFIWWPSVQQFRATYRSDLYFWAGFITFIGSLIIAIATVTSITGVINFENTLLIDNRCQRCKIKEDIIKIPDLTLLNHPGNPTTTTSNPKKARATPGILNKSENAGTTSPRPKLPPQQRLNSVEEARISRSKKERTAQPFNTKLKSYLDNYITTTYSLKDARTTPGILNKLKRQQELLAQHSGLVTHATETRTIPRRQERRNFEFGFVNEAEENAQYA</sequence>
<feature type="transmembrane region" description="Helical" evidence="2">
    <location>
        <begin position="193"/>
        <end position="220"/>
    </location>
</feature>
<feature type="compositionally biased region" description="Polar residues" evidence="1">
    <location>
        <begin position="254"/>
        <end position="263"/>
    </location>
</feature>
<dbReference type="AlphaFoldDB" id="A0A8H4RBF4"/>
<dbReference type="OrthoDB" id="2603at2759"/>
<feature type="region of interest" description="Disordered" evidence="1">
    <location>
        <begin position="252"/>
        <end position="311"/>
    </location>
</feature>
<evidence type="ECO:0000256" key="1">
    <source>
        <dbReference type="SAM" id="MobiDB-lite"/>
    </source>
</evidence>
<keyword evidence="2" id="KW-0812">Transmembrane</keyword>
<evidence type="ECO:0000313" key="4">
    <source>
        <dbReference type="Proteomes" id="UP000566819"/>
    </source>
</evidence>
<reference evidence="3 4" key="1">
    <citation type="submission" date="2020-03" db="EMBL/GenBank/DDBJ databases">
        <title>Draft Genome Sequence of Cudoniella acicularis.</title>
        <authorList>
            <person name="Buettner E."/>
            <person name="Kellner H."/>
        </authorList>
    </citation>
    <scope>NUCLEOTIDE SEQUENCE [LARGE SCALE GENOMIC DNA]</scope>
    <source>
        <strain evidence="3 4">DSM 108380</strain>
    </source>
</reference>
<accession>A0A8H4RBF4</accession>
<comment type="caution">
    <text evidence="3">The sequence shown here is derived from an EMBL/GenBank/DDBJ whole genome shotgun (WGS) entry which is preliminary data.</text>
</comment>
<dbReference type="EMBL" id="JAAMPI010001043">
    <property type="protein sequence ID" value="KAF4627017.1"/>
    <property type="molecule type" value="Genomic_DNA"/>
</dbReference>
<proteinExistence type="predicted"/>
<keyword evidence="2" id="KW-0472">Membrane</keyword>
<name>A0A8H4RBF4_9HELO</name>
<keyword evidence="2" id="KW-1133">Transmembrane helix</keyword>
<evidence type="ECO:0000256" key="2">
    <source>
        <dbReference type="SAM" id="Phobius"/>
    </source>
</evidence>
<evidence type="ECO:0000313" key="3">
    <source>
        <dbReference type="EMBL" id="KAF4627017.1"/>
    </source>
</evidence>
<keyword evidence="4" id="KW-1185">Reference proteome</keyword>
<organism evidence="3 4">
    <name type="scientific">Cudoniella acicularis</name>
    <dbReference type="NCBI Taxonomy" id="354080"/>
    <lineage>
        <taxon>Eukaryota</taxon>
        <taxon>Fungi</taxon>
        <taxon>Dikarya</taxon>
        <taxon>Ascomycota</taxon>
        <taxon>Pezizomycotina</taxon>
        <taxon>Leotiomycetes</taxon>
        <taxon>Helotiales</taxon>
        <taxon>Tricladiaceae</taxon>
        <taxon>Cudoniella</taxon>
    </lineage>
</organism>
<feature type="transmembrane region" description="Helical" evidence="2">
    <location>
        <begin position="61"/>
        <end position="82"/>
    </location>
</feature>
<gene>
    <name evidence="3" type="ORF">G7Y89_g11141</name>
</gene>
<protein>
    <submittedName>
        <fullName evidence="3">Uncharacterized protein</fullName>
    </submittedName>
</protein>